<protein>
    <submittedName>
        <fullName evidence="1">Uncharacterized protein</fullName>
    </submittedName>
</protein>
<dbReference type="GeneID" id="37194444"/>
<gene>
    <name evidence="1" type="ORF">BO97DRAFT_148595</name>
</gene>
<organism evidence="1 2">
    <name type="scientific">Aspergillus homomorphus (strain CBS 101889)</name>
    <dbReference type="NCBI Taxonomy" id="1450537"/>
    <lineage>
        <taxon>Eukaryota</taxon>
        <taxon>Fungi</taxon>
        <taxon>Dikarya</taxon>
        <taxon>Ascomycota</taxon>
        <taxon>Pezizomycotina</taxon>
        <taxon>Eurotiomycetes</taxon>
        <taxon>Eurotiomycetidae</taxon>
        <taxon>Eurotiales</taxon>
        <taxon>Aspergillaceae</taxon>
        <taxon>Aspergillus</taxon>
        <taxon>Aspergillus subgen. Circumdati</taxon>
    </lineage>
</organism>
<evidence type="ECO:0000313" key="2">
    <source>
        <dbReference type="Proteomes" id="UP000248961"/>
    </source>
</evidence>
<accession>A0A395HRI1</accession>
<evidence type="ECO:0000313" key="1">
    <source>
        <dbReference type="EMBL" id="RAL10099.1"/>
    </source>
</evidence>
<dbReference type="AlphaFoldDB" id="A0A395HRI1"/>
<keyword evidence="2" id="KW-1185">Reference proteome</keyword>
<dbReference type="Proteomes" id="UP000248961">
    <property type="component" value="Unassembled WGS sequence"/>
</dbReference>
<dbReference type="VEuPathDB" id="FungiDB:BO97DRAFT_148595"/>
<sequence length="139" mass="15596">MLFLLLVCLSRAHRWSRLPVCMHCTGAVRVFIADQVLSYSTSLSRPLSAARLIFSAFFSLFCSVPPFLMSGSDSVGKMSSLALQPALCRWSRPDEPPLRQHHFFPLGEEANLFPHGRCIASLWFDCKPEDPSPAERLKS</sequence>
<dbReference type="EMBL" id="KZ824298">
    <property type="protein sequence ID" value="RAL10099.1"/>
    <property type="molecule type" value="Genomic_DNA"/>
</dbReference>
<proteinExistence type="predicted"/>
<reference evidence="1 2" key="1">
    <citation type="submission" date="2018-02" db="EMBL/GenBank/DDBJ databases">
        <title>The genomes of Aspergillus section Nigri reveals drivers in fungal speciation.</title>
        <authorList>
            <consortium name="DOE Joint Genome Institute"/>
            <person name="Vesth T.C."/>
            <person name="Nybo J."/>
            <person name="Theobald S."/>
            <person name="Brandl J."/>
            <person name="Frisvad J.C."/>
            <person name="Nielsen K.F."/>
            <person name="Lyhne E.K."/>
            <person name="Kogle M.E."/>
            <person name="Kuo A."/>
            <person name="Riley R."/>
            <person name="Clum A."/>
            <person name="Nolan M."/>
            <person name="Lipzen A."/>
            <person name="Salamov A."/>
            <person name="Henrissat B."/>
            <person name="Wiebenga A."/>
            <person name="De vries R.P."/>
            <person name="Grigoriev I.V."/>
            <person name="Mortensen U.H."/>
            <person name="Andersen M.R."/>
            <person name="Baker S.E."/>
        </authorList>
    </citation>
    <scope>NUCLEOTIDE SEQUENCE [LARGE SCALE GENOMIC DNA]</scope>
    <source>
        <strain evidence="1 2">CBS 101889</strain>
    </source>
</reference>
<dbReference type="RefSeq" id="XP_025549253.1">
    <property type="nucleotide sequence ID" value="XM_025690155.1"/>
</dbReference>
<name>A0A395HRI1_ASPHC</name>